<dbReference type="Proteomes" id="UP000553209">
    <property type="component" value="Unassembled WGS sequence"/>
</dbReference>
<evidence type="ECO:0000313" key="5">
    <source>
        <dbReference type="EMBL" id="NKY96581.1"/>
    </source>
</evidence>
<proteinExistence type="predicted"/>
<dbReference type="Gene3D" id="3.40.50.300">
    <property type="entry name" value="P-loop containing nucleotide triphosphate hydrolases"/>
    <property type="match status" value="1"/>
</dbReference>
<dbReference type="InterPro" id="IPR045455">
    <property type="entry name" value="NrS-1_pol-like_helicase"/>
</dbReference>
<dbReference type="Pfam" id="PF03288">
    <property type="entry name" value="Pox_D5"/>
    <property type="match status" value="1"/>
</dbReference>
<feature type="compositionally biased region" description="Polar residues" evidence="3">
    <location>
        <begin position="1"/>
        <end position="11"/>
    </location>
</feature>
<evidence type="ECO:0000313" key="6">
    <source>
        <dbReference type="Proteomes" id="UP000553209"/>
    </source>
</evidence>
<feature type="domain" description="SF3 helicase" evidence="4">
    <location>
        <begin position="273"/>
        <end position="429"/>
    </location>
</feature>
<accession>A0A7X6RNX9</accession>
<keyword evidence="2" id="KW-0067">ATP-binding</keyword>
<dbReference type="PROSITE" id="PS51206">
    <property type="entry name" value="SF3_HELICASE_1"/>
    <property type="match status" value="1"/>
</dbReference>
<dbReference type="EMBL" id="JAAXPG010000002">
    <property type="protein sequence ID" value="NKY96581.1"/>
    <property type="molecule type" value="Genomic_DNA"/>
</dbReference>
<protein>
    <submittedName>
        <fullName evidence="5">DNA primase</fullName>
    </submittedName>
</protein>
<keyword evidence="6" id="KW-1185">Reference proteome</keyword>
<keyword evidence="1" id="KW-0547">Nucleotide-binding</keyword>
<dbReference type="Pfam" id="PF19263">
    <property type="entry name" value="DUF5906"/>
    <property type="match status" value="1"/>
</dbReference>
<evidence type="ECO:0000259" key="4">
    <source>
        <dbReference type="PROSITE" id="PS51206"/>
    </source>
</evidence>
<name>A0A7X6RNX9_9ACTN</name>
<dbReference type="SUPFAM" id="SSF52540">
    <property type="entry name" value="P-loop containing nucleoside triphosphate hydrolases"/>
    <property type="match status" value="1"/>
</dbReference>
<reference evidence="5 6" key="1">
    <citation type="submission" date="2020-04" db="EMBL/GenBank/DDBJ databases">
        <title>MicrobeNet Type strains.</title>
        <authorList>
            <person name="Nicholson A.C."/>
        </authorList>
    </citation>
    <scope>NUCLEOTIDE SEQUENCE [LARGE SCALE GENOMIC DNA]</scope>
    <source>
        <strain evidence="5 6">ATCC 23612</strain>
    </source>
</reference>
<evidence type="ECO:0000256" key="2">
    <source>
        <dbReference type="ARBA" id="ARBA00022840"/>
    </source>
</evidence>
<feature type="region of interest" description="Disordered" evidence="3">
    <location>
        <begin position="1"/>
        <end position="20"/>
    </location>
</feature>
<evidence type="ECO:0000256" key="1">
    <source>
        <dbReference type="ARBA" id="ARBA00022741"/>
    </source>
</evidence>
<gene>
    <name evidence="5" type="ORF">HGB44_02675</name>
</gene>
<dbReference type="InterPro" id="IPR006500">
    <property type="entry name" value="Helicase_put_C_phage/plasmid"/>
</dbReference>
<sequence>MTTPDQSTSASADPDRSADNAVHDVESTLDTIKAHFAKTQAISPLNQVITFVTEAYLADLDSARPPRPTALEQQLLAIVNGVVVVENTKTNLRAMKLPMAKHLTPWQIAQSLLHLHHVKRIAPSDKDTDREYDLLAMYQASGPGRGTYTVSEDDIRMKARRYHAGLTLNDFKEVMAVLKEDAPRTTQCLHRDLIAVGNGVFHYGSQPATETIGGTEFSFEPKTLVAFDPALVFLAKCHVDYVADAPNPVFVHPVDGSTWDIVSWIDELTDDEGVADLLWEIIGAIIRPHVRWNKTAWFYSESGNNGKGTLCSLMRNLCGPRSHTSIPLADFGKNFALEPLVRANAIIVDENDVGTFIDKAANLKAVVTGDVIQIDRKYRMPIAYQFFGFMVQCLNEFPRVKDKSESFYRRQLFVPFSKSFTGAEKRYIKDDYLQRTEVLEYALWHVLHRAGTSEHKTETSDDAPGSYYELAEPPVTRMVLAEYKEANDPVRAYWEEFRERFAWDLLPFTFLYDLYKVWFVSVSPSGSPVSRQQFVTDLVAIVKSDQEWHCPDKNRKIRPGKPDTGLMSEPETLIAEYDLKAWKQPGYIGTDPTKASRPLLKPNYRGLLRQTVGGDDDRDAQG</sequence>
<dbReference type="NCBIfam" id="TIGR01613">
    <property type="entry name" value="primase_Cterm"/>
    <property type="match status" value="1"/>
</dbReference>
<organism evidence="5 6">
    <name type="scientific">Nocardiopsis alborubida</name>
    <dbReference type="NCBI Taxonomy" id="146802"/>
    <lineage>
        <taxon>Bacteria</taxon>
        <taxon>Bacillati</taxon>
        <taxon>Actinomycetota</taxon>
        <taxon>Actinomycetes</taxon>
        <taxon>Streptosporangiales</taxon>
        <taxon>Nocardiopsidaceae</taxon>
        <taxon>Nocardiopsis</taxon>
    </lineage>
</organism>
<dbReference type="AlphaFoldDB" id="A0A7X6RNX9"/>
<dbReference type="InterPro" id="IPR004968">
    <property type="entry name" value="DNA_primase/NTPase_C"/>
</dbReference>
<evidence type="ECO:0000256" key="3">
    <source>
        <dbReference type="SAM" id="MobiDB-lite"/>
    </source>
</evidence>
<dbReference type="InterPro" id="IPR027417">
    <property type="entry name" value="P-loop_NTPase"/>
</dbReference>
<dbReference type="InterPro" id="IPR014015">
    <property type="entry name" value="Helicase_SF3_DNA-vir"/>
</dbReference>
<comment type="caution">
    <text evidence="5">The sequence shown here is derived from an EMBL/GenBank/DDBJ whole genome shotgun (WGS) entry which is preliminary data.</text>
</comment>
<dbReference type="RefSeq" id="WP_061079980.1">
    <property type="nucleotide sequence ID" value="NZ_JAAXPG010000002.1"/>
</dbReference>
<dbReference type="GO" id="GO:0005524">
    <property type="term" value="F:ATP binding"/>
    <property type="evidence" value="ECO:0007669"/>
    <property type="project" value="UniProtKB-KW"/>
</dbReference>